<sequence length="1576" mass="175809">DAPRPARGPAQPSPGQPNRSRAPAGPERRAMADPEVCCFITKILCTNGGRMALDALLDEIALPESQLCEVLEAAGPHRFVMLETGDRAGVTRSVVANTRVRVCRRKFCEVACENLHLCKLNLLGRCHYSERGHALAGPQTRELCHSLSRLRSPWRPVLGPRFYRFYSSGCLLRFQSLAELRHNAILPHGLSSVASTIDRRLLELLLKIDSKRQDLQTQAHQVATGSWSFVSVATLMMVKFSFRNLCKYSHEILSERNFKILKDHELSGLNQKELAVLLIQSDPFFMPEICKSYKGEGRRQICAQQPHCERLHICEHFTRGNCGFPNCLRSHNLMDRKVLDIMREHGLSAEVVQNIQDICNSKHLRRRPPGWRAPSSHPRGGVASRSRNRSQKPPFHRSLEFLSSALTSSQRSRPSSPDQTGRSSPLEDGSVEDLTCQFVHLKSGETASILSEPASPGRKHQVEGSQGLSENGSSETIFSGNAKNTSQEMSSPTPASNWKDLPSWLNGQGTGREGSFPPSQAAFSSPSSPQTPAARTIQKSMSQEYKGTSGNLESQNFSLFNDAQNGTATEKMGSSNYKDIIIKKKIKDWDQCSETTGRIPDDNDSLGVAFINRKHGEKILGVNKSVYKVPDGSRKVTEEATGGDKTDVFGLFRVDKDTFCFGSQNLGTPVEPTAPPLSNRDSIDNVGRTASSRMDDHISEEICRDHLYKGCQLQSCTKIHFHLPYLWQRFTGGTWTNLQPMETIEKAYCDPQVTIFSVGDFTINFQSMTCNYNPIRRISTPSSVTTLPTDSVFTTKWIWYWRSDSGKCVEYGEKNVHPVSSVESLYLESLFMSCPRGVVPFQAGSNSYELSFQGMIQTNTASRAQRMVVRRPTFVSSADVKQIKHTANYWPANTQSETLPQRSTGLPKTQSKPLPQGSTSLPSASGFELLEVNSQTSEYVKISEHFKTSMKNFKIEKIKKIQNRKLFNSFERKKMNMLRKDEEILFFATSRAHVAMICANNFDWTLHGTYETKYGKGLYWDGLTRDVMRNYFTKDAILSHKNCPFDPKNIVMFVARVLVGNFTEGNREYTACPSPYDSCVDTRVNPSTFVIFEKDQIYPQYVIEYTETDKACFCGSERSSHMELMACLFSSIGTGKMQVLLPAPVYSSGSGYIPVNLITGQVFSSHPLISVDNPPDTPLLQSSLPLSFIVASTTAIIPVSFVKTVLEWLFLNLVTQPCSFYSTYFTFFTSLISTPRFLICSDAVTPDCTGPDQPGSPWTLAGASHIGLQLTRGAGAWGCCPRAAPGLPSPRRAWNRRRDWEESAASDFRARRGGTGSMAEPTVCSFLTKVLCANGGRMFLQDLRANVELSEARLRDVLRQAGPDRFLLHEVERREGAWDAEAEAAAGGGGGGGGAAGEGPRAWRVVAVSSARLCARYQRGECQACDQLHLCRRHMLGKCPNRDCWSTCTLSHDIHTPVNIQVLKKHGLFGLNEAQLRILLLQNDPCLLPEVCLLYNRGEALYGYCNLKDNCNKFHVCKSFVRGECKLQKCKRSHQLIHATALQLLQDQGLSIPSVVNFQIISTYRHMKLHKMLEDK</sequence>
<dbReference type="InterPro" id="IPR051712">
    <property type="entry name" value="ARTD-AVP"/>
</dbReference>
<dbReference type="EMBL" id="JAGFMF010011412">
    <property type="protein sequence ID" value="KAG8523370.1"/>
    <property type="molecule type" value="Genomic_DNA"/>
</dbReference>
<comment type="similarity">
    <text evidence="10">Belongs to the ARTD/PARP family.</text>
</comment>
<dbReference type="Pfam" id="PF02825">
    <property type="entry name" value="WWE"/>
    <property type="match status" value="1"/>
</dbReference>
<feature type="domain" description="PARP catalytic" evidence="14">
    <location>
        <begin position="912"/>
        <end position="1126"/>
    </location>
</feature>
<dbReference type="CDD" id="cd01439">
    <property type="entry name" value="TCCD_inducible_PARP_like"/>
    <property type="match status" value="1"/>
</dbReference>
<keyword evidence="5" id="KW-0479">Metal-binding</keyword>
<dbReference type="InterPro" id="IPR004170">
    <property type="entry name" value="WWE_dom"/>
</dbReference>
<evidence type="ECO:0000256" key="7">
    <source>
        <dbReference type="ARBA" id="ARBA00022771"/>
    </source>
</evidence>
<feature type="region of interest" description="Disordered" evidence="12">
    <location>
        <begin position="363"/>
        <end position="430"/>
    </location>
</feature>
<evidence type="ECO:0000256" key="3">
    <source>
        <dbReference type="ARBA" id="ARBA00022490"/>
    </source>
</evidence>
<dbReference type="GO" id="GO:0032481">
    <property type="term" value="P:positive regulation of type I interferon production"/>
    <property type="evidence" value="ECO:0007669"/>
    <property type="project" value="TreeGrafter"/>
</dbReference>
<reference evidence="15" key="1">
    <citation type="journal article" date="2021" name="Evol. Appl.">
        <title>The genome of the Pyrenean desman and the effects of bottlenecks and inbreeding on the genomic landscape of an endangered species.</title>
        <authorList>
            <person name="Escoda L."/>
            <person name="Castresana J."/>
        </authorList>
    </citation>
    <scope>NUCLEOTIDE SEQUENCE</scope>
    <source>
        <strain evidence="15">IBE-C5619</strain>
    </source>
</reference>
<dbReference type="Gene3D" id="3.90.228.10">
    <property type="match status" value="1"/>
</dbReference>
<evidence type="ECO:0000259" key="14">
    <source>
        <dbReference type="PROSITE" id="PS51059"/>
    </source>
</evidence>
<keyword evidence="11" id="KW-0520">NAD</keyword>
<dbReference type="InterPro" id="IPR040954">
    <property type="entry name" value="Znf-CCCH_8"/>
</dbReference>
<evidence type="ECO:0000256" key="6">
    <source>
        <dbReference type="ARBA" id="ARBA00022737"/>
    </source>
</evidence>
<dbReference type="GO" id="GO:0008270">
    <property type="term" value="F:zinc ion binding"/>
    <property type="evidence" value="ECO:0007669"/>
    <property type="project" value="UniProtKB-KW"/>
</dbReference>
<dbReference type="GO" id="GO:0003723">
    <property type="term" value="F:RNA binding"/>
    <property type="evidence" value="ECO:0007669"/>
    <property type="project" value="TreeGrafter"/>
</dbReference>
<dbReference type="InterPro" id="IPR041360">
    <property type="entry name" value="ZAP_HTH"/>
</dbReference>
<dbReference type="InterPro" id="IPR012317">
    <property type="entry name" value="Poly(ADP-ribose)pol_cat_dom"/>
</dbReference>
<dbReference type="InterPro" id="IPR036388">
    <property type="entry name" value="WH-like_DNA-bd_sf"/>
</dbReference>
<evidence type="ECO:0000256" key="4">
    <source>
        <dbReference type="ARBA" id="ARBA00022553"/>
    </source>
</evidence>
<dbReference type="Pfam" id="PF25261">
    <property type="entry name" value="zf-CCCH_PARP12"/>
    <property type="match status" value="2"/>
</dbReference>
<dbReference type="Pfam" id="PF23466">
    <property type="entry name" value="WWE_4"/>
    <property type="match status" value="1"/>
</dbReference>
<evidence type="ECO:0000256" key="8">
    <source>
        <dbReference type="ARBA" id="ARBA00022833"/>
    </source>
</evidence>
<evidence type="ECO:0000259" key="13">
    <source>
        <dbReference type="PROSITE" id="PS50918"/>
    </source>
</evidence>
<gene>
    <name evidence="15" type="ORF">J0S82_014227</name>
</gene>
<keyword evidence="11" id="KW-0328">Glycosyltransferase</keyword>
<evidence type="ECO:0000256" key="11">
    <source>
        <dbReference type="RuleBase" id="RU362114"/>
    </source>
</evidence>
<feature type="non-terminal residue" evidence="15">
    <location>
        <position position="1"/>
    </location>
</feature>
<name>A0A8J6DXJ3_GALPY</name>
<dbReference type="GO" id="GO:0003950">
    <property type="term" value="F:NAD+ poly-ADP-ribosyltransferase activity"/>
    <property type="evidence" value="ECO:0007669"/>
    <property type="project" value="UniProtKB-UniRule"/>
</dbReference>
<dbReference type="GO" id="GO:0061014">
    <property type="term" value="P:positive regulation of mRNA catabolic process"/>
    <property type="evidence" value="ECO:0007669"/>
    <property type="project" value="TreeGrafter"/>
</dbReference>
<evidence type="ECO:0000256" key="10">
    <source>
        <dbReference type="ARBA" id="ARBA00024347"/>
    </source>
</evidence>
<dbReference type="SUPFAM" id="SSF117839">
    <property type="entry name" value="WWE domain"/>
    <property type="match status" value="1"/>
</dbReference>
<evidence type="ECO:0000313" key="15">
    <source>
        <dbReference type="EMBL" id="KAG8523370.1"/>
    </source>
</evidence>
<dbReference type="GO" id="GO:0005634">
    <property type="term" value="C:nucleus"/>
    <property type="evidence" value="ECO:0007669"/>
    <property type="project" value="UniProtKB-SubCell"/>
</dbReference>
<dbReference type="EC" id="2.4.2.-" evidence="11"/>
<keyword evidence="4" id="KW-0597">Phosphoprotein</keyword>
<feature type="domain" description="WWE" evidence="13">
    <location>
        <begin position="785"/>
        <end position="870"/>
    </location>
</feature>
<keyword evidence="9" id="KW-0539">Nucleus</keyword>
<comment type="subcellular location">
    <subcellularLocation>
        <location evidence="2">Cytoplasm</location>
    </subcellularLocation>
    <subcellularLocation>
        <location evidence="1">Nucleus</location>
    </subcellularLocation>
</comment>
<dbReference type="PANTHER" id="PTHR45740">
    <property type="entry name" value="POLY [ADP-RIBOSE] POLYMERASE"/>
    <property type="match status" value="1"/>
</dbReference>
<feature type="region of interest" description="Disordered" evidence="12">
    <location>
        <begin position="891"/>
        <end position="919"/>
    </location>
</feature>
<dbReference type="Gene3D" id="3.30.720.50">
    <property type="match status" value="1"/>
</dbReference>
<keyword evidence="8" id="KW-0862">Zinc</keyword>
<accession>A0A8J6DXJ3</accession>
<dbReference type="GO" id="GO:0009615">
    <property type="term" value="P:response to virus"/>
    <property type="evidence" value="ECO:0007669"/>
    <property type="project" value="TreeGrafter"/>
</dbReference>
<feature type="compositionally biased region" description="Polar residues" evidence="12">
    <location>
        <begin position="537"/>
        <end position="553"/>
    </location>
</feature>
<dbReference type="Pfam" id="PF18606">
    <property type="entry name" value="HTH_53"/>
    <property type="match status" value="2"/>
</dbReference>
<dbReference type="GO" id="GO:0005737">
    <property type="term" value="C:cytoplasm"/>
    <property type="evidence" value="ECO:0007669"/>
    <property type="project" value="UniProtKB-SubCell"/>
</dbReference>
<feature type="compositionally biased region" description="Low complexity" evidence="12">
    <location>
        <begin position="515"/>
        <end position="534"/>
    </location>
</feature>
<dbReference type="PANTHER" id="PTHR45740:SF8">
    <property type="entry name" value="ZINC FINGER CCCH-TYPE ANTIVIRAL PROTEIN 1"/>
    <property type="match status" value="1"/>
</dbReference>
<dbReference type="OrthoDB" id="6133115at2759"/>
<keyword evidence="11" id="KW-0808">Transferase</keyword>
<keyword evidence="16" id="KW-1185">Reference proteome</keyword>
<proteinExistence type="inferred from homology"/>
<evidence type="ECO:0000313" key="16">
    <source>
        <dbReference type="Proteomes" id="UP000700334"/>
    </source>
</evidence>
<dbReference type="InterPro" id="IPR037197">
    <property type="entry name" value="WWE_dom_sf"/>
</dbReference>
<dbReference type="PROSITE" id="PS51059">
    <property type="entry name" value="PARP_CATALYTIC"/>
    <property type="match status" value="1"/>
</dbReference>
<feature type="compositionally biased region" description="Polar residues" evidence="12">
    <location>
        <begin position="463"/>
        <end position="496"/>
    </location>
</feature>
<organism evidence="15 16">
    <name type="scientific">Galemys pyrenaicus</name>
    <name type="common">Iberian desman</name>
    <name type="synonym">Pyrenean desman</name>
    <dbReference type="NCBI Taxonomy" id="202257"/>
    <lineage>
        <taxon>Eukaryota</taxon>
        <taxon>Metazoa</taxon>
        <taxon>Chordata</taxon>
        <taxon>Craniata</taxon>
        <taxon>Vertebrata</taxon>
        <taxon>Euteleostomi</taxon>
        <taxon>Mammalia</taxon>
        <taxon>Eutheria</taxon>
        <taxon>Laurasiatheria</taxon>
        <taxon>Eulipotyphla</taxon>
        <taxon>Talpidae</taxon>
        <taxon>Galemys</taxon>
    </lineage>
</organism>
<evidence type="ECO:0000256" key="1">
    <source>
        <dbReference type="ARBA" id="ARBA00004123"/>
    </source>
</evidence>
<protein>
    <recommendedName>
        <fullName evidence="11">Poly [ADP-ribose] polymerase</fullName>
        <shortName evidence="11">PARP</shortName>
        <ecNumber evidence="11">2.4.2.-</ecNumber>
    </recommendedName>
</protein>
<dbReference type="Pfam" id="PF18633">
    <property type="entry name" value="zf-CCCH_8"/>
    <property type="match status" value="1"/>
</dbReference>
<dbReference type="SUPFAM" id="SSF56399">
    <property type="entry name" value="ADP-ribosylation"/>
    <property type="match status" value="1"/>
</dbReference>
<keyword evidence="6" id="KW-0677">Repeat</keyword>
<dbReference type="PROSITE" id="PS50918">
    <property type="entry name" value="WWE"/>
    <property type="match status" value="1"/>
</dbReference>
<dbReference type="Pfam" id="PF00644">
    <property type="entry name" value="PARP"/>
    <property type="match status" value="1"/>
</dbReference>
<evidence type="ECO:0000256" key="2">
    <source>
        <dbReference type="ARBA" id="ARBA00004496"/>
    </source>
</evidence>
<dbReference type="Gene3D" id="1.10.10.10">
    <property type="entry name" value="Winged helix-like DNA-binding domain superfamily/Winged helix DNA-binding domain"/>
    <property type="match status" value="2"/>
</dbReference>
<evidence type="ECO:0000256" key="12">
    <source>
        <dbReference type="SAM" id="MobiDB-lite"/>
    </source>
</evidence>
<keyword evidence="7" id="KW-0863">Zinc-finger</keyword>
<comment type="caution">
    <text evidence="15">The sequence shown here is derived from an EMBL/GenBank/DDBJ whole genome shotgun (WGS) entry which is preliminary data.</text>
</comment>
<dbReference type="Proteomes" id="UP000700334">
    <property type="component" value="Unassembled WGS sequence"/>
</dbReference>
<feature type="compositionally biased region" description="Low complexity" evidence="12">
    <location>
        <begin position="402"/>
        <end position="420"/>
    </location>
</feature>
<feature type="region of interest" description="Disordered" evidence="12">
    <location>
        <begin position="1"/>
        <end position="29"/>
    </location>
</feature>
<dbReference type="GO" id="GO:1990404">
    <property type="term" value="F:NAD+-protein mono-ADP-ribosyltransferase activity"/>
    <property type="evidence" value="ECO:0007669"/>
    <property type="project" value="TreeGrafter"/>
</dbReference>
<feature type="non-terminal residue" evidence="15">
    <location>
        <position position="1576"/>
    </location>
</feature>
<evidence type="ECO:0000256" key="9">
    <source>
        <dbReference type="ARBA" id="ARBA00023242"/>
    </source>
</evidence>
<keyword evidence="3" id="KW-0963">Cytoplasm</keyword>
<evidence type="ECO:0000256" key="5">
    <source>
        <dbReference type="ARBA" id="ARBA00022723"/>
    </source>
</evidence>
<dbReference type="InterPro" id="IPR057602">
    <property type="entry name" value="Zfn-CCCH_PARP12"/>
</dbReference>
<feature type="region of interest" description="Disordered" evidence="12">
    <location>
        <begin position="448"/>
        <end position="553"/>
    </location>
</feature>